<dbReference type="Proteomes" id="UP000554235">
    <property type="component" value="Unassembled WGS sequence"/>
</dbReference>
<evidence type="ECO:0000313" key="3">
    <source>
        <dbReference type="Proteomes" id="UP000554235"/>
    </source>
</evidence>
<dbReference type="OrthoDB" id="3468019at2759"/>
<dbReference type="EMBL" id="JAADYS010002731">
    <property type="protein sequence ID" value="KAF4455612.1"/>
    <property type="molecule type" value="Genomic_DNA"/>
</dbReference>
<evidence type="ECO:0000313" key="2">
    <source>
        <dbReference type="EMBL" id="KAF4455612.1"/>
    </source>
</evidence>
<dbReference type="AlphaFoldDB" id="A0A8H4PCE4"/>
<keyword evidence="3" id="KW-1185">Reference proteome</keyword>
<protein>
    <submittedName>
        <fullName evidence="2">SnoaL-like domain-containing</fullName>
    </submittedName>
</protein>
<feature type="region of interest" description="Disordered" evidence="1">
    <location>
        <begin position="35"/>
        <end position="117"/>
    </location>
</feature>
<evidence type="ECO:0000256" key="1">
    <source>
        <dbReference type="SAM" id="MobiDB-lite"/>
    </source>
</evidence>
<proteinExistence type="predicted"/>
<gene>
    <name evidence="2" type="ORF">FALBO_15588</name>
</gene>
<feature type="compositionally biased region" description="Polar residues" evidence="1">
    <location>
        <begin position="47"/>
        <end position="58"/>
    </location>
</feature>
<sequence>MSYVTKDTVWPVPAINCEVKVKEVIAKFYELADSKSPDAGPRMASEVFTSNASMTTPGGTFEGAEGTTPPTTDVGLPDDFLTELQPSEIAARTHGPVSPPDIIASPTSLPQVQRGCT</sequence>
<comment type="caution">
    <text evidence="2">The sequence shown here is derived from an EMBL/GenBank/DDBJ whole genome shotgun (WGS) entry which is preliminary data.</text>
</comment>
<organism evidence="2 3">
    <name type="scientific">Fusarium albosuccineum</name>
    <dbReference type="NCBI Taxonomy" id="1237068"/>
    <lineage>
        <taxon>Eukaryota</taxon>
        <taxon>Fungi</taxon>
        <taxon>Dikarya</taxon>
        <taxon>Ascomycota</taxon>
        <taxon>Pezizomycotina</taxon>
        <taxon>Sordariomycetes</taxon>
        <taxon>Hypocreomycetidae</taxon>
        <taxon>Hypocreales</taxon>
        <taxon>Nectriaceae</taxon>
        <taxon>Fusarium</taxon>
        <taxon>Fusarium decemcellulare species complex</taxon>
    </lineage>
</organism>
<feature type="compositionally biased region" description="Polar residues" evidence="1">
    <location>
        <begin position="105"/>
        <end position="117"/>
    </location>
</feature>
<name>A0A8H4PCE4_9HYPO</name>
<reference evidence="2 3" key="1">
    <citation type="submission" date="2020-01" db="EMBL/GenBank/DDBJ databases">
        <title>Identification and distribution of gene clusters putatively required for synthesis of sphingolipid metabolism inhibitors in phylogenetically diverse species of the filamentous fungus Fusarium.</title>
        <authorList>
            <person name="Kim H.-S."/>
            <person name="Busman M."/>
            <person name="Brown D.W."/>
            <person name="Divon H."/>
            <person name="Uhlig S."/>
            <person name="Proctor R.H."/>
        </authorList>
    </citation>
    <scope>NUCLEOTIDE SEQUENCE [LARGE SCALE GENOMIC DNA]</scope>
    <source>
        <strain evidence="2 3">NRRL 20459</strain>
    </source>
</reference>
<accession>A0A8H4PCE4</accession>